<comment type="caution">
    <text evidence="3">The sequence shown here is derived from an EMBL/GenBank/DDBJ whole genome shotgun (WGS) entry which is preliminary data.</text>
</comment>
<dbReference type="AlphaFoldDB" id="A0A1F8C3Q5"/>
<gene>
    <name evidence="3" type="ORF">A2975_01445</name>
</gene>
<evidence type="ECO:0000313" key="4">
    <source>
        <dbReference type="Proteomes" id="UP000178429"/>
    </source>
</evidence>
<name>A0A1F8C3Q5_9BACT</name>
<dbReference type="PANTHER" id="PTHR43022">
    <property type="entry name" value="PROTEIN SMF"/>
    <property type="match status" value="1"/>
</dbReference>
<protein>
    <submittedName>
        <fullName evidence="3">DNA protecting protein DprA</fullName>
    </submittedName>
</protein>
<dbReference type="PANTHER" id="PTHR43022:SF1">
    <property type="entry name" value="PROTEIN SMF"/>
    <property type="match status" value="1"/>
</dbReference>
<dbReference type="InterPro" id="IPR057666">
    <property type="entry name" value="DrpA_SLOG"/>
</dbReference>
<proteinExistence type="inferred from homology"/>
<dbReference type="Gene3D" id="3.40.50.450">
    <property type="match status" value="1"/>
</dbReference>
<accession>A0A1F8C3Q5</accession>
<dbReference type="Pfam" id="PF02481">
    <property type="entry name" value="DNA_processg_A"/>
    <property type="match status" value="1"/>
</dbReference>
<organism evidence="3 4">
    <name type="scientific">Candidatus Woesebacteria bacterium RIFCSPLOWO2_01_FULL_44_14</name>
    <dbReference type="NCBI Taxonomy" id="1802525"/>
    <lineage>
        <taxon>Bacteria</taxon>
        <taxon>Candidatus Woeseibacteriota</taxon>
    </lineage>
</organism>
<dbReference type="NCBIfam" id="TIGR00732">
    <property type="entry name" value="dprA"/>
    <property type="match status" value="1"/>
</dbReference>
<feature type="domain" description="Smf/DprA SLOG" evidence="2">
    <location>
        <begin position="3"/>
        <end position="208"/>
    </location>
</feature>
<dbReference type="STRING" id="1802525.A2975_01445"/>
<dbReference type="InterPro" id="IPR003488">
    <property type="entry name" value="DprA"/>
</dbReference>
<comment type="similarity">
    <text evidence="1">Belongs to the DprA/Smf family.</text>
</comment>
<dbReference type="Proteomes" id="UP000178429">
    <property type="component" value="Unassembled WGS sequence"/>
</dbReference>
<evidence type="ECO:0000313" key="3">
    <source>
        <dbReference type="EMBL" id="OGM70923.1"/>
    </source>
</evidence>
<dbReference type="EMBL" id="MGHL01000001">
    <property type="protein sequence ID" value="OGM70923.1"/>
    <property type="molecule type" value="Genomic_DNA"/>
</dbReference>
<dbReference type="SUPFAM" id="SSF102405">
    <property type="entry name" value="MCP/YpsA-like"/>
    <property type="match status" value="1"/>
</dbReference>
<evidence type="ECO:0000259" key="2">
    <source>
        <dbReference type="Pfam" id="PF02481"/>
    </source>
</evidence>
<reference evidence="3 4" key="1">
    <citation type="journal article" date="2016" name="Nat. Commun.">
        <title>Thousands of microbial genomes shed light on interconnected biogeochemical processes in an aquifer system.</title>
        <authorList>
            <person name="Anantharaman K."/>
            <person name="Brown C.T."/>
            <person name="Hug L.A."/>
            <person name="Sharon I."/>
            <person name="Castelle C.J."/>
            <person name="Probst A.J."/>
            <person name="Thomas B.C."/>
            <person name="Singh A."/>
            <person name="Wilkins M.J."/>
            <person name="Karaoz U."/>
            <person name="Brodie E.L."/>
            <person name="Williams K.H."/>
            <person name="Hubbard S.S."/>
            <person name="Banfield J.F."/>
        </authorList>
    </citation>
    <scope>NUCLEOTIDE SEQUENCE [LARGE SCALE GENOMIC DNA]</scope>
</reference>
<sequence length="210" mass="22637">MKISDEHYPVNLKNISGAPRQLYVKGALLKKDSKAIAIVGSRRMTDYGKQTAWHFSKYLAGKGITIVSGLARGIDAVAHTAALAAGGRTIAVLGHGLDRIYPAEHEGLAQKISQNGALVTEFPHGTLPQGKNFLVRNRIISGLSLGVLIVEGAQRSGTLSIANWAANQNREVFAIPGRVDSPMSFLPNYLISQGAISVQRPQDILEYLRL</sequence>
<evidence type="ECO:0000256" key="1">
    <source>
        <dbReference type="ARBA" id="ARBA00006525"/>
    </source>
</evidence>
<dbReference type="GO" id="GO:0009294">
    <property type="term" value="P:DNA-mediated transformation"/>
    <property type="evidence" value="ECO:0007669"/>
    <property type="project" value="InterPro"/>
</dbReference>